<evidence type="ECO:0000256" key="1">
    <source>
        <dbReference type="ARBA" id="ARBA00022516"/>
    </source>
</evidence>
<dbReference type="InterPro" id="IPR002582">
    <property type="entry name" value="ACPS"/>
</dbReference>
<comment type="catalytic activity">
    <reaction evidence="8">
        <text>apo-[ACP] + CoA = holo-[ACP] + adenosine 3',5'-bisphosphate + H(+)</text>
        <dbReference type="Rhea" id="RHEA:12068"/>
        <dbReference type="Rhea" id="RHEA-COMP:9685"/>
        <dbReference type="Rhea" id="RHEA-COMP:9690"/>
        <dbReference type="ChEBI" id="CHEBI:15378"/>
        <dbReference type="ChEBI" id="CHEBI:29999"/>
        <dbReference type="ChEBI" id="CHEBI:57287"/>
        <dbReference type="ChEBI" id="CHEBI:58343"/>
        <dbReference type="ChEBI" id="CHEBI:64479"/>
        <dbReference type="EC" id="2.7.8.7"/>
    </reaction>
</comment>
<protein>
    <recommendedName>
        <fullName evidence="8">Holo-[acyl-carrier-protein] synthase</fullName>
        <shortName evidence="8">Holo-ACP synthase</shortName>
        <ecNumber evidence="8">2.7.8.7</ecNumber>
    </recommendedName>
    <alternativeName>
        <fullName evidence="8">4'-phosphopantetheinyl transferase AcpS</fullName>
    </alternativeName>
</protein>
<gene>
    <name evidence="8" type="primary">acpS</name>
    <name evidence="11" type="ORF">B5F14_09115</name>
    <name evidence="10" type="ORF">POG00_03720</name>
</gene>
<comment type="cofactor">
    <cofactor evidence="8">
        <name>Mg(2+)</name>
        <dbReference type="ChEBI" id="CHEBI:18420"/>
    </cofactor>
</comment>
<keyword evidence="2 8" id="KW-0808">Transferase</keyword>
<evidence type="ECO:0000313" key="10">
    <source>
        <dbReference type="EMBL" id="MDC0827814.1"/>
    </source>
</evidence>
<accession>A0A1Y3VZB8</accession>
<dbReference type="InterPro" id="IPR008278">
    <property type="entry name" value="4-PPantetheinyl_Trfase_dom"/>
</dbReference>
<keyword evidence="5 8" id="KW-0460">Magnesium</keyword>
<sequence length="108" mass="12437">MWIGCDIVNIDRIKDPYKIARRILSEQEYEQFSNYSSNRQKEFLAGRFAAREAIIKALPIPLKLKEIVVEPPKEIQYQGYTIQVSIAHDGGFAMATALVQRKESHENI</sequence>
<dbReference type="GO" id="GO:0006633">
    <property type="term" value="P:fatty acid biosynthetic process"/>
    <property type="evidence" value="ECO:0007669"/>
    <property type="project" value="UniProtKB-UniRule"/>
</dbReference>
<keyword evidence="8" id="KW-0963">Cytoplasm</keyword>
<reference evidence="11" key="2">
    <citation type="journal article" date="2018" name="BMC Genomics">
        <title>Whole genome sequencing and function prediction of 133 gut anaerobes isolated from chicken caecum in pure cultures.</title>
        <authorList>
            <person name="Medvecky M."/>
            <person name="Cejkova D."/>
            <person name="Polansky O."/>
            <person name="Karasova D."/>
            <person name="Kubasova T."/>
            <person name="Cizek A."/>
            <person name="Rychlik I."/>
        </authorList>
    </citation>
    <scope>NUCLEOTIDE SEQUENCE</scope>
    <source>
        <strain evidence="11">An178</strain>
    </source>
</reference>
<evidence type="ECO:0000256" key="3">
    <source>
        <dbReference type="ARBA" id="ARBA00022723"/>
    </source>
</evidence>
<keyword evidence="7 8" id="KW-0275">Fatty acid biosynthesis</keyword>
<keyword evidence="12" id="KW-1185">Reference proteome</keyword>
<dbReference type="SUPFAM" id="SSF56214">
    <property type="entry name" value="4'-phosphopantetheinyl transferase"/>
    <property type="match status" value="1"/>
</dbReference>
<feature type="binding site" evidence="8">
    <location>
        <position position="6"/>
    </location>
    <ligand>
        <name>Mg(2+)</name>
        <dbReference type="ChEBI" id="CHEBI:18420"/>
    </ligand>
</feature>
<dbReference type="GO" id="GO:0000287">
    <property type="term" value="F:magnesium ion binding"/>
    <property type="evidence" value="ECO:0007669"/>
    <property type="project" value="UniProtKB-UniRule"/>
</dbReference>
<comment type="subcellular location">
    <subcellularLocation>
        <location evidence="8">Cytoplasm</location>
    </subcellularLocation>
</comment>
<dbReference type="AlphaFoldDB" id="A0A1Y3VZB8"/>
<dbReference type="EC" id="2.7.8.7" evidence="8"/>
<dbReference type="Proteomes" id="UP001220658">
    <property type="component" value="Unassembled WGS sequence"/>
</dbReference>
<dbReference type="EMBL" id="NFKM01000022">
    <property type="protein sequence ID" value="OUP57151.1"/>
    <property type="molecule type" value="Genomic_DNA"/>
</dbReference>
<dbReference type="GeneID" id="79876956"/>
<dbReference type="InterPro" id="IPR004568">
    <property type="entry name" value="Ppantetheine-prot_Trfase_dom"/>
</dbReference>
<dbReference type="GO" id="GO:0008897">
    <property type="term" value="F:holo-[acyl-carrier-protein] synthase activity"/>
    <property type="evidence" value="ECO:0007669"/>
    <property type="project" value="UniProtKB-UniRule"/>
</dbReference>
<dbReference type="NCBIfam" id="TIGR00556">
    <property type="entry name" value="pantethn_trn"/>
    <property type="match status" value="1"/>
</dbReference>
<evidence type="ECO:0000313" key="12">
    <source>
        <dbReference type="Proteomes" id="UP000195447"/>
    </source>
</evidence>
<evidence type="ECO:0000256" key="4">
    <source>
        <dbReference type="ARBA" id="ARBA00022832"/>
    </source>
</evidence>
<dbReference type="InterPro" id="IPR037143">
    <property type="entry name" value="4-PPantetheinyl_Trfase_dom_sf"/>
</dbReference>
<comment type="function">
    <text evidence="8">Transfers the 4'-phosphopantetheine moiety from coenzyme A to a Ser of acyl-carrier-protein.</text>
</comment>
<evidence type="ECO:0000256" key="5">
    <source>
        <dbReference type="ARBA" id="ARBA00022842"/>
    </source>
</evidence>
<dbReference type="Pfam" id="PF01648">
    <property type="entry name" value="ACPS"/>
    <property type="match status" value="1"/>
</dbReference>
<dbReference type="HAMAP" id="MF_00101">
    <property type="entry name" value="AcpS"/>
    <property type="match status" value="1"/>
</dbReference>
<keyword evidence="1 8" id="KW-0444">Lipid biosynthesis</keyword>
<dbReference type="EMBL" id="JAQNCK010000007">
    <property type="protein sequence ID" value="MDC0827814.1"/>
    <property type="molecule type" value="Genomic_DNA"/>
</dbReference>
<keyword evidence="4 8" id="KW-0276">Fatty acid metabolism</keyword>
<proteinExistence type="inferred from homology"/>
<evidence type="ECO:0000256" key="2">
    <source>
        <dbReference type="ARBA" id="ARBA00022679"/>
    </source>
</evidence>
<dbReference type="GO" id="GO:0005737">
    <property type="term" value="C:cytoplasm"/>
    <property type="evidence" value="ECO:0007669"/>
    <property type="project" value="UniProtKB-SubCell"/>
</dbReference>
<evidence type="ECO:0000259" key="9">
    <source>
        <dbReference type="Pfam" id="PF01648"/>
    </source>
</evidence>
<comment type="caution">
    <text evidence="11">The sequence shown here is derived from an EMBL/GenBank/DDBJ whole genome shotgun (WGS) entry which is preliminary data.</text>
</comment>
<reference evidence="12" key="1">
    <citation type="submission" date="2017-04" db="EMBL/GenBank/DDBJ databases">
        <title>Function of individual gut microbiota members based on whole genome sequencing of pure cultures obtained from chicken caecum.</title>
        <authorList>
            <person name="Medvecky M."/>
            <person name="Cejkova D."/>
            <person name="Polansky O."/>
            <person name="Karasova D."/>
            <person name="Kubasova T."/>
            <person name="Cizek A."/>
            <person name="Rychlik I."/>
        </authorList>
    </citation>
    <scope>NUCLEOTIDE SEQUENCE [LARGE SCALE GENOMIC DNA]</scope>
    <source>
        <strain evidence="12">An178</strain>
    </source>
</reference>
<keyword evidence="6 8" id="KW-0443">Lipid metabolism</keyword>
<evidence type="ECO:0000256" key="7">
    <source>
        <dbReference type="ARBA" id="ARBA00023160"/>
    </source>
</evidence>
<dbReference type="Gene3D" id="3.90.470.20">
    <property type="entry name" value="4'-phosphopantetheinyl transferase domain"/>
    <property type="match status" value="1"/>
</dbReference>
<feature type="domain" description="4'-phosphopantetheinyl transferase" evidence="9">
    <location>
        <begin position="3"/>
        <end position="67"/>
    </location>
</feature>
<organism evidence="11 12">
    <name type="scientific">Faecalitalea cylindroides</name>
    <dbReference type="NCBI Taxonomy" id="39483"/>
    <lineage>
        <taxon>Bacteria</taxon>
        <taxon>Bacillati</taxon>
        <taxon>Bacillota</taxon>
        <taxon>Erysipelotrichia</taxon>
        <taxon>Erysipelotrichales</taxon>
        <taxon>Erysipelotrichaceae</taxon>
        <taxon>Faecalitalea</taxon>
    </lineage>
</organism>
<evidence type="ECO:0000256" key="6">
    <source>
        <dbReference type="ARBA" id="ARBA00023098"/>
    </source>
</evidence>
<dbReference type="RefSeq" id="WP_015535182.1">
    <property type="nucleotide sequence ID" value="NZ_CALVGX010000003.1"/>
</dbReference>
<comment type="similarity">
    <text evidence="8">Belongs to the P-Pant transferase superfamily. AcpS family.</text>
</comment>
<name>A0A1Y3VZB8_9FIRM</name>
<dbReference type="Proteomes" id="UP000195447">
    <property type="component" value="Unassembled WGS sequence"/>
</dbReference>
<reference evidence="10" key="3">
    <citation type="submission" date="2023-01" db="EMBL/GenBank/DDBJ databases">
        <title>Human gut microbiome strain richness.</title>
        <authorList>
            <person name="Chen-Liaw A."/>
        </authorList>
    </citation>
    <scope>NUCLEOTIDE SEQUENCE</scope>
    <source>
        <strain evidence="10">D55st1_G4_D55t1_190419</strain>
    </source>
</reference>
<keyword evidence="3 8" id="KW-0479">Metal-binding</keyword>
<feature type="binding site" evidence="8">
    <location>
        <position position="52"/>
    </location>
    <ligand>
        <name>Mg(2+)</name>
        <dbReference type="ChEBI" id="CHEBI:18420"/>
    </ligand>
</feature>
<evidence type="ECO:0000313" key="11">
    <source>
        <dbReference type="EMBL" id="OUP57151.1"/>
    </source>
</evidence>
<evidence type="ECO:0000256" key="8">
    <source>
        <dbReference type="HAMAP-Rule" id="MF_00101"/>
    </source>
</evidence>